<evidence type="ECO:0000313" key="3">
    <source>
        <dbReference type="Proteomes" id="UP000683360"/>
    </source>
</evidence>
<dbReference type="AlphaFoldDB" id="A0A8S3S5W8"/>
<dbReference type="OrthoDB" id="6111160at2759"/>
<sequence>MNTRSHTNCFTCICDDNQFQCYFGDDQDLFATRANAKSKNTINGKLITRSALANIDGIGIQASNFHELYKSFVYDEMFSNGIKLRMMRYLISEQLKSLKLVGNSKSKGIKITMTDEKGNTPNSQNLTATERLESGETTHKIVSADVITMVNAATQQSEDIYHIQSNDKRPPSSKHGRHKRSLRSLFSFRSGLFGTGRRVSFRKDLFGVSWPVMYKMSPRRRKYVPSVSTLTSFQDSYGILDPLASNLIG</sequence>
<accession>A0A8S3S5W8</accession>
<evidence type="ECO:0000256" key="1">
    <source>
        <dbReference type="SAM" id="MobiDB-lite"/>
    </source>
</evidence>
<dbReference type="EMBL" id="CAJPWZ010001418">
    <property type="protein sequence ID" value="CAG2214657.1"/>
    <property type="molecule type" value="Genomic_DNA"/>
</dbReference>
<evidence type="ECO:0000313" key="2">
    <source>
        <dbReference type="EMBL" id="CAG2214657.1"/>
    </source>
</evidence>
<name>A0A8S3S5W8_MYTED</name>
<protein>
    <submittedName>
        <fullName evidence="2">Uncharacterized protein</fullName>
    </submittedName>
</protein>
<keyword evidence="3" id="KW-1185">Reference proteome</keyword>
<feature type="compositionally biased region" description="Basic residues" evidence="1">
    <location>
        <begin position="171"/>
        <end position="180"/>
    </location>
</feature>
<proteinExistence type="predicted"/>
<dbReference type="Proteomes" id="UP000683360">
    <property type="component" value="Unassembled WGS sequence"/>
</dbReference>
<gene>
    <name evidence="2" type="ORF">MEDL_28462</name>
</gene>
<feature type="compositionally biased region" description="Basic and acidic residues" evidence="1">
    <location>
        <begin position="160"/>
        <end position="170"/>
    </location>
</feature>
<reference evidence="2" key="1">
    <citation type="submission" date="2021-03" db="EMBL/GenBank/DDBJ databases">
        <authorList>
            <person name="Bekaert M."/>
        </authorList>
    </citation>
    <scope>NUCLEOTIDE SEQUENCE</scope>
</reference>
<organism evidence="2 3">
    <name type="scientific">Mytilus edulis</name>
    <name type="common">Blue mussel</name>
    <dbReference type="NCBI Taxonomy" id="6550"/>
    <lineage>
        <taxon>Eukaryota</taxon>
        <taxon>Metazoa</taxon>
        <taxon>Spiralia</taxon>
        <taxon>Lophotrochozoa</taxon>
        <taxon>Mollusca</taxon>
        <taxon>Bivalvia</taxon>
        <taxon>Autobranchia</taxon>
        <taxon>Pteriomorphia</taxon>
        <taxon>Mytilida</taxon>
        <taxon>Mytiloidea</taxon>
        <taxon>Mytilidae</taxon>
        <taxon>Mytilinae</taxon>
        <taxon>Mytilus</taxon>
    </lineage>
</organism>
<feature type="region of interest" description="Disordered" evidence="1">
    <location>
        <begin position="160"/>
        <end position="180"/>
    </location>
</feature>
<comment type="caution">
    <text evidence="2">The sequence shown here is derived from an EMBL/GenBank/DDBJ whole genome shotgun (WGS) entry which is preliminary data.</text>
</comment>